<feature type="domain" description="Helicase C-terminal" evidence="7">
    <location>
        <begin position="418"/>
        <end position="605"/>
    </location>
</feature>
<evidence type="ECO:0000256" key="5">
    <source>
        <dbReference type="SAM" id="MobiDB-lite"/>
    </source>
</evidence>
<evidence type="ECO:0000259" key="6">
    <source>
        <dbReference type="PROSITE" id="PS51192"/>
    </source>
</evidence>
<dbReference type="Gene3D" id="3.40.50.300">
    <property type="entry name" value="P-loop containing nucleotide triphosphate hydrolases"/>
    <property type="match status" value="1"/>
</dbReference>
<reference evidence="8" key="1">
    <citation type="submission" date="2020-12" db="EMBL/GenBank/DDBJ databases">
        <title>Genomic characterization of non-nitrogen-fixing Frankia strains.</title>
        <authorList>
            <person name="Carlos-Shanley C."/>
            <person name="Guerra T."/>
            <person name="Hahn D."/>
        </authorList>
    </citation>
    <scope>NUCLEOTIDE SEQUENCE</scope>
    <source>
        <strain evidence="8">CN6</strain>
    </source>
</reference>
<dbReference type="SMART" id="SM00487">
    <property type="entry name" value="DEXDc"/>
    <property type="match status" value="1"/>
</dbReference>
<keyword evidence="1" id="KW-0547">Nucleotide-binding</keyword>
<proteinExistence type="predicted"/>
<evidence type="ECO:0000256" key="3">
    <source>
        <dbReference type="ARBA" id="ARBA00022806"/>
    </source>
</evidence>
<evidence type="ECO:0000256" key="2">
    <source>
        <dbReference type="ARBA" id="ARBA00022801"/>
    </source>
</evidence>
<dbReference type="InterPro" id="IPR000330">
    <property type="entry name" value="SNF2_N"/>
</dbReference>
<dbReference type="GO" id="GO:0016787">
    <property type="term" value="F:hydrolase activity"/>
    <property type="evidence" value="ECO:0007669"/>
    <property type="project" value="UniProtKB-KW"/>
</dbReference>
<dbReference type="CDD" id="cd18011">
    <property type="entry name" value="DEXDc_RapA"/>
    <property type="match status" value="1"/>
</dbReference>
<dbReference type="CDD" id="cd18793">
    <property type="entry name" value="SF2_C_SNF"/>
    <property type="match status" value="1"/>
</dbReference>
<gene>
    <name evidence="8" type="ORF">I7412_25355</name>
</gene>
<feature type="region of interest" description="Disordered" evidence="5">
    <location>
        <begin position="629"/>
        <end position="668"/>
    </location>
</feature>
<dbReference type="Gene3D" id="3.40.50.10810">
    <property type="entry name" value="Tandem AAA-ATPase domain"/>
    <property type="match status" value="1"/>
</dbReference>
<dbReference type="InterPro" id="IPR057342">
    <property type="entry name" value="DEXDc_RapA"/>
</dbReference>
<dbReference type="PROSITE" id="PS51194">
    <property type="entry name" value="HELICASE_CTER"/>
    <property type="match status" value="1"/>
</dbReference>
<dbReference type="Pfam" id="PF00271">
    <property type="entry name" value="Helicase_C"/>
    <property type="match status" value="1"/>
</dbReference>
<dbReference type="Pfam" id="PF00176">
    <property type="entry name" value="SNF2-rel_dom"/>
    <property type="match status" value="1"/>
</dbReference>
<dbReference type="InterPro" id="IPR014001">
    <property type="entry name" value="Helicase_ATP-bd"/>
</dbReference>
<dbReference type="PROSITE" id="PS51192">
    <property type="entry name" value="HELICASE_ATP_BIND_1"/>
    <property type="match status" value="1"/>
</dbReference>
<feature type="domain" description="Helicase ATP-binding" evidence="6">
    <location>
        <begin position="97"/>
        <end position="267"/>
    </location>
</feature>
<dbReference type="InterPro" id="IPR001650">
    <property type="entry name" value="Helicase_C-like"/>
</dbReference>
<feature type="compositionally biased region" description="Acidic residues" evidence="5">
    <location>
        <begin position="656"/>
        <end position="668"/>
    </location>
</feature>
<dbReference type="InterPro" id="IPR038718">
    <property type="entry name" value="SNF2-like_sf"/>
</dbReference>
<evidence type="ECO:0000259" key="7">
    <source>
        <dbReference type="PROSITE" id="PS51194"/>
    </source>
</evidence>
<keyword evidence="4" id="KW-0067">ATP-binding</keyword>
<keyword evidence="2" id="KW-0378">Hydrolase</keyword>
<dbReference type="AlphaFoldDB" id="A0A937RHS5"/>
<dbReference type="GO" id="GO:0004386">
    <property type="term" value="F:helicase activity"/>
    <property type="evidence" value="ECO:0007669"/>
    <property type="project" value="UniProtKB-KW"/>
</dbReference>
<dbReference type="EMBL" id="JAEACQ010000249">
    <property type="protein sequence ID" value="MBL7630427.1"/>
    <property type="molecule type" value="Genomic_DNA"/>
</dbReference>
<comment type="caution">
    <text evidence="8">The sequence shown here is derived from an EMBL/GenBank/DDBJ whole genome shotgun (WGS) entry which is preliminary data.</text>
</comment>
<dbReference type="InterPro" id="IPR027417">
    <property type="entry name" value="P-loop_NTPase"/>
</dbReference>
<keyword evidence="3 8" id="KW-0347">Helicase</keyword>
<dbReference type="SMART" id="SM00490">
    <property type="entry name" value="HELICc"/>
    <property type="match status" value="1"/>
</dbReference>
<dbReference type="PANTHER" id="PTHR45766:SF6">
    <property type="entry name" value="SWI_SNF-RELATED MATRIX-ASSOCIATED ACTIN-DEPENDENT REGULATOR OF CHROMATIN SUBFAMILY A-LIKE PROTEIN 1"/>
    <property type="match status" value="1"/>
</dbReference>
<evidence type="ECO:0000256" key="1">
    <source>
        <dbReference type="ARBA" id="ARBA00022741"/>
    </source>
</evidence>
<dbReference type="SUPFAM" id="SSF52540">
    <property type="entry name" value="P-loop containing nucleoside triphosphate hydrolases"/>
    <property type="match status" value="2"/>
</dbReference>
<dbReference type="PANTHER" id="PTHR45766">
    <property type="entry name" value="DNA ANNEALING HELICASE AND ENDONUCLEASE ZRANB3 FAMILY MEMBER"/>
    <property type="match status" value="1"/>
</dbReference>
<evidence type="ECO:0000256" key="4">
    <source>
        <dbReference type="ARBA" id="ARBA00022840"/>
    </source>
</evidence>
<accession>A0A937RHS5</accession>
<keyword evidence="9" id="KW-1185">Reference proteome</keyword>
<sequence length="1005" mass="112352">MTRTSHDGYLVRVVGASEFVRGLEASFFDGPGLDTIVTLRPEDTQLVRDGSTRFRRSRLYLEAVLRRTPLPRAERRLALTEGFLLDKLEYQWRPAQLALAGLQPRILIADVVGLGKTLEIGLLLGELIRRGRGERLLVVTPQHVLEQFQHELWTRFSIPLVRLDSVGIERIQREIPAGRNPFTYFKRVIVSIDTLKNVGRYGHHLEETRWDAVVIDESHNLIGANSLRNRLARTLAAQTDALILASATPHNGNKRSFGELLRMLDPAAIANLNTYQREDIEHLYIRRTKRSSEVRDKVLDRWADRGDSLRMECPASAAEERIFAELTARWVQAPEPKTAAVPRIKGGGGQQLFAYTVAKAFLSSHHALLETIDSRLKSSAHKQAENRVDEQTRLQELRRLAAGMSDDDSTKLAALLDQLRKAGVDPRSDTRVVVFSERLATLRWLAKVVPAQLGLPVAQLPANRRLSDAAFDSDFNRREYGGAARLLHGKLTDSEQQRIVEEFSLAGSPVRLLFTGDVASEGVNLHRSCHRLIHFDVPWSLIRIEQRNGRIDRYGQRHAPEFAALLLRSATPRALDDRAVAAKLLAAEEEAYVALGTAEEVTGLYLAEREERRLMQDLLAGRTVEESLDAGAARRAVSTGPRTSDDDPLGLRTDEDKSEDQPDEADEAAQEATYDLLGAYLDPDAEAHTGDPEPETVTPPQLFTTLSAFVDEAFDEVYDEQAEQAVGLTRDGTFRAFNAPEDLEARLSDLPRSYLARLRDQHGNLKLRLTFDKTEAGDALVASRRGRETLWPDKGLITDIHPVVDWLVDKVLVRLDRQQAPVLTVPVDEPEFLVQGVYCNQFGQPTVVEWMAIRGRPGPDRIRPMEVALAAARVGPGMTNTQAAVDLAPLQALVSEVVSTARAHLEARRAEWDAQVTGPLDGYLSRLDRWVQTSLPLGIDQLATQQQDDSQTIRQLTRREQRVRDTEKRQRDLVERLHTTGEPLLRVLAVLAPAVPAQIPTGASR</sequence>
<evidence type="ECO:0000313" key="8">
    <source>
        <dbReference type="EMBL" id="MBL7630427.1"/>
    </source>
</evidence>
<organism evidence="8 9">
    <name type="scientific">Frankia nepalensis</name>
    <dbReference type="NCBI Taxonomy" id="1836974"/>
    <lineage>
        <taxon>Bacteria</taxon>
        <taxon>Bacillati</taxon>
        <taxon>Actinomycetota</taxon>
        <taxon>Actinomycetes</taxon>
        <taxon>Frankiales</taxon>
        <taxon>Frankiaceae</taxon>
        <taxon>Frankia</taxon>
    </lineage>
</organism>
<dbReference type="Proteomes" id="UP000604475">
    <property type="component" value="Unassembled WGS sequence"/>
</dbReference>
<evidence type="ECO:0000313" key="9">
    <source>
        <dbReference type="Proteomes" id="UP000604475"/>
    </source>
</evidence>
<name>A0A937RHS5_9ACTN</name>
<dbReference type="InterPro" id="IPR049730">
    <property type="entry name" value="SNF2/RAD54-like_C"/>
</dbReference>
<dbReference type="GO" id="GO:0005524">
    <property type="term" value="F:ATP binding"/>
    <property type="evidence" value="ECO:0007669"/>
    <property type="project" value="UniProtKB-KW"/>
</dbReference>
<protein>
    <submittedName>
        <fullName evidence="8">DEAD/DEAH box helicase</fullName>
    </submittedName>
</protein>